<evidence type="ECO:0000313" key="2">
    <source>
        <dbReference type="Proteomes" id="UP001597203"/>
    </source>
</evidence>
<sequence length="103" mass="11087">MTGYLLAGERLKQSLGRSAEVAGCAMRVTGEAHKPWDAAMFMGGLHEVTIAVDGETARWWLDGLDEYAIHLPGFVLSKLEVSTVEVIAGQLLATIEAETVKEA</sequence>
<keyword evidence="2" id="KW-1185">Reference proteome</keyword>
<proteinExistence type="predicted"/>
<dbReference type="Proteomes" id="UP001597203">
    <property type="component" value="Unassembled WGS sequence"/>
</dbReference>
<dbReference type="RefSeq" id="WP_380908720.1">
    <property type="nucleotide sequence ID" value="NZ_JBHTLS010000009.1"/>
</dbReference>
<organism evidence="1 2">
    <name type="scientific">Sphingobium olei</name>
    <dbReference type="NCBI Taxonomy" id="420955"/>
    <lineage>
        <taxon>Bacteria</taxon>
        <taxon>Pseudomonadati</taxon>
        <taxon>Pseudomonadota</taxon>
        <taxon>Alphaproteobacteria</taxon>
        <taxon>Sphingomonadales</taxon>
        <taxon>Sphingomonadaceae</taxon>
        <taxon>Sphingobium</taxon>
    </lineage>
</organism>
<accession>A0ABW3NX52</accession>
<name>A0ABW3NX52_9SPHN</name>
<dbReference type="EMBL" id="JBHTLS010000009">
    <property type="protein sequence ID" value="MFD1103704.1"/>
    <property type="molecule type" value="Genomic_DNA"/>
</dbReference>
<evidence type="ECO:0000313" key="1">
    <source>
        <dbReference type="EMBL" id="MFD1103704.1"/>
    </source>
</evidence>
<protein>
    <submittedName>
        <fullName evidence="1">Uncharacterized protein</fullName>
    </submittedName>
</protein>
<gene>
    <name evidence="1" type="ORF">ACFQ24_02065</name>
</gene>
<comment type="caution">
    <text evidence="1">The sequence shown here is derived from an EMBL/GenBank/DDBJ whole genome shotgun (WGS) entry which is preliminary data.</text>
</comment>
<reference evidence="2" key="1">
    <citation type="journal article" date="2019" name="Int. J. Syst. Evol. Microbiol.">
        <title>The Global Catalogue of Microorganisms (GCM) 10K type strain sequencing project: providing services to taxonomists for standard genome sequencing and annotation.</title>
        <authorList>
            <consortium name="The Broad Institute Genomics Platform"/>
            <consortium name="The Broad Institute Genome Sequencing Center for Infectious Disease"/>
            <person name="Wu L."/>
            <person name="Ma J."/>
        </authorList>
    </citation>
    <scope>NUCLEOTIDE SEQUENCE [LARGE SCALE GENOMIC DNA]</scope>
    <source>
        <strain evidence="2">CCUG 54329</strain>
    </source>
</reference>